<dbReference type="Proteomes" id="UP000042527">
    <property type="component" value="Unassembled WGS sequence"/>
</dbReference>
<dbReference type="InterPro" id="IPR014762">
    <property type="entry name" value="DNA_mismatch_repair_CS"/>
</dbReference>
<organism evidence="3 4">
    <name type="scientific">Treponema phagedenis</name>
    <dbReference type="NCBI Taxonomy" id="162"/>
    <lineage>
        <taxon>Bacteria</taxon>
        <taxon>Pseudomonadati</taxon>
        <taxon>Spirochaetota</taxon>
        <taxon>Spirochaetia</taxon>
        <taxon>Spirochaetales</taxon>
        <taxon>Treponemataceae</taxon>
        <taxon>Treponema</taxon>
    </lineage>
</organism>
<name>A0A0B7GXI1_TREPH</name>
<keyword evidence="4" id="KW-1185">Reference proteome</keyword>
<dbReference type="GO" id="GO:0016887">
    <property type="term" value="F:ATP hydrolysis activity"/>
    <property type="evidence" value="ECO:0007669"/>
    <property type="project" value="InterPro"/>
</dbReference>
<feature type="region of interest" description="Disordered" evidence="2">
    <location>
        <begin position="132"/>
        <end position="151"/>
    </location>
</feature>
<evidence type="ECO:0000256" key="2">
    <source>
        <dbReference type="SAM" id="MobiDB-lite"/>
    </source>
</evidence>
<dbReference type="SUPFAM" id="SSF55874">
    <property type="entry name" value="ATPase domain of HSP90 chaperone/DNA topoisomerase II/histidine kinase"/>
    <property type="match status" value="1"/>
</dbReference>
<dbReference type="InterPro" id="IPR038973">
    <property type="entry name" value="MutL/Mlh/Pms-like"/>
</dbReference>
<protein>
    <submittedName>
        <fullName evidence="3">DNA mismatch repair protein MutL</fullName>
    </submittedName>
</protein>
<comment type="similarity">
    <text evidence="1">Belongs to the DNA mismatch repair MutL/HexB family.</text>
</comment>
<proteinExistence type="inferred from homology"/>
<dbReference type="EMBL" id="CDNC01000023">
    <property type="protein sequence ID" value="CEM62297.1"/>
    <property type="molecule type" value="Genomic_DNA"/>
</dbReference>
<dbReference type="InterPro" id="IPR036890">
    <property type="entry name" value="HATPase_C_sf"/>
</dbReference>
<evidence type="ECO:0000313" key="4">
    <source>
        <dbReference type="Proteomes" id="UP000042527"/>
    </source>
</evidence>
<reference evidence="4" key="1">
    <citation type="submission" date="2015-01" db="EMBL/GenBank/DDBJ databases">
        <authorList>
            <person name="Manzoor Shahid"/>
            <person name="Zubair Saima"/>
        </authorList>
    </citation>
    <scope>NUCLEOTIDE SEQUENCE [LARGE SCALE GENOMIC DNA]</scope>
    <source>
        <strain evidence="4">V1</strain>
    </source>
</reference>
<dbReference type="Pfam" id="PF13589">
    <property type="entry name" value="HATPase_c_3"/>
    <property type="match status" value="1"/>
</dbReference>
<dbReference type="PANTHER" id="PTHR10073:SF12">
    <property type="entry name" value="DNA MISMATCH REPAIR PROTEIN MLH1"/>
    <property type="match status" value="1"/>
</dbReference>
<dbReference type="PROSITE" id="PS00058">
    <property type="entry name" value="DNA_MISMATCH_REPAIR_1"/>
    <property type="match status" value="1"/>
</dbReference>
<dbReference type="CDD" id="cd16926">
    <property type="entry name" value="HATPase_MutL-MLH-PMS-like"/>
    <property type="match status" value="1"/>
</dbReference>
<dbReference type="AlphaFoldDB" id="A0A0B7GXI1"/>
<gene>
    <name evidence="3" type="ORF">TPHV1_30192</name>
</gene>
<sequence>MKAQSRYHPIKKLSQESAQKIAAGEIIERPASVIRELLDNAIDSGATKIQVEIKNGGIDFIRVVDNGCGMTKEDVELCTQTHATSKIETVEDLLKLSTLGFRGEALSSIDSVSRLEITSTREGPSAWRYQLKKNNPRAPCRRNQRTNRESF</sequence>
<feature type="compositionally biased region" description="Basic residues" evidence="2">
    <location>
        <begin position="132"/>
        <end position="145"/>
    </location>
</feature>
<evidence type="ECO:0000256" key="1">
    <source>
        <dbReference type="ARBA" id="ARBA00006082"/>
    </source>
</evidence>
<dbReference type="Gene3D" id="3.30.565.10">
    <property type="entry name" value="Histidine kinase-like ATPase, C-terminal domain"/>
    <property type="match status" value="1"/>
</dbReference>
<accession>A0A0B7GXI1</accession>
<dbReference type="GO" id="GO:0030983">
    <property type="term" value="F:mismatched DNA binding"/>
    <property type="evidence" value="ECO:0007669"/>
    <property type="project" value="InterPro"/>
</dbReference>
<evidence type="ECO:0000313" key="3">
    <source>
        <dbReference type="EMBL" id="CEM62297.1"/>
    </source>
</evidence>
<dbReference type="GO" id="GO:0006298">
    <property type="term" value="P:mismatch repair"/>
    <property type="evidence" value="ECO:0007669"/>
    <property type="project" value="InterPro"/>
</dbReference>
<dbReference type="GO" id="GO:0140664">
    <property type="term" value="F:ATP-dependent DNA damage sensor activity"/>
    <property type="evidence" value="ECO:0007669"/>
    <property type="project" value="InterPro"/>
</dbReference>
<dbReference type="InterPro" id="IPR002099">
    <property type="entry name" value="MutL/Mlh/PMS"/>
</dbReference>
<dbReference type="GO" id="GO:0032300">
    <property type="term" value="C:mismatch repair complex"/>
    <property type="evidence" value="ECO:0007669"/>
    <property type="project" value="InterPro"/>
</dbReference>
<dbReference type="PANTHER" id="PTHR10073">
    <property type="entry name" value="DNA MISMATCH REPAIR PROTEIN MLH, PMS, MUTL"/>
    <property type="match status" value="1"/>
</dbReference>
<dbReference type="NCBIfam" id="TIGR00585">
    <property type="entry name" value="mutl"/>
    <property type="match status" value="1"/>
</dbReference>
<dbReference type="GO" id="GO:0005524">
    <property type="term" value="F:ATP binding"/>
    <property type="evidence" value="ECO:0007669"/>
    <property type="project" value="InterPro"/>
</dbReference>